<keyword evidence="8 10" id="KW-0472">Membrane</keyword>
<dbReference type="PANTHER" id="PTHR30329">
    <property type="entry name" value="STATOR ELEMENT OF FLAGELLAR MOTOR COMPLEX"/>
    <property type="match status" value="1"/>
</dbReference>
<feature type="chain" id="PRO_5037965142" evidence="12">
    <location>
        <begin position="23"/>
        <end position="350"/>
    </location>
</feature>
<proteinExistence type="predicted"/>
<dbReference type="SUPFAM" id="SSF56925">
    <property type="entry name" value="OMPA-like"/>
    <property type="match status" value="1"/>
</dbReference>
<dbReference type="GO" id="GO:0015288">
    <property type="term" value="F:porin activity"/>
    <property type="evidence" value="ECO:0007669"/>
    <property type="project" value="UniProtKB-KW"/>
</dbReference>
<evidence type="ECO:0000313" key="15">
    <source>
        <dbReference type="Proteomes" id="UP000664654"/>
    </source>
</evidence>
<dbReference type="GO" id="GO:0006811">
    <property type="term" value="P:monoatomic ion transport"/>
    <property type="evidence" value="ECO:0007669"/>
    <property type="project" value="UniProtKB-KW"/>
</dbReference>
<evidence type="ECO:0000256" key="4">
    <source>
        <dbReference type="ARBA" id="ARBA00022692"/>
    </source>
</evidence>
<evidence type="ECO:0000256" key="5">
    <source>
        <dbReference type="ARBA" id="ARBA00022729"/>
    </source>
</evidence>
<evidence type="ECO:0000259" key="13">
    <source>
        <dbReference type="PROSITE" id="PS51123"/>
    </source>
</evidence>
<dbReference type="InterPro" id="IPR006664">
    <property type="entry name" value="OMP_bac"/>
</dbReference>
<feature type="compositionally biased region" description="Acidic residues" evidence="11">
    <location>
        <begin position="195"/>
        <end position="204"/>
    </location>
</feature>
<organism evidence="14 15">
    <name type="scientific">Bowmanella dokdonensis</name>
    <dbReference type="NCBI Taxonomy" id="751969"/>
    <lineage>
        <taxon>Bacteria</taxon>
        <taxon>Pseudomonadati</taxon>
        <taxon>Pseudomonadota</taxon>
        <taxon>Gammaproteobacteria</taxon>
        <taxon>Alteromonadales</taxon>
        <taxon>Alteromonadaceae</taxon>
        <taxon>Bowmanella</taxon>
    </lineage>
</organism>
<dbReference type="InterPro" id="IPR027385">
    <property type="entry name" value="Beta-barrel_OMP"/>
</dbReference>
<comment type="subcellular location">
    <subcellularLocation>
        <location evidence="1">Cell outer membrane</location>
        <topology evidence="1">Multi-pass membrane protein</topology>
    </subcellularLocation>
</comment>
<dbReference type="CDD" id="cd07185">
    <property type="entry name" value="OmpA_C-like"/>
    <property type="match status" value="1"/>
</dbReference>
<accession>A0A939IQY9</accession>
<dbReference type="Proteomes" id="UP000664654">
    <property type="component" value="Unassembled WGS sequence"/>
</dbReference>
<keyword evidence="2" id="KW-0813">Transport</keyword>
<dbReference type="Pfam" id="PF13505">
    <property type="entry name" value="OMP_b-brl"/>
    <property type="match status" value="1"/>
</dbReference>
<feature type="signal peptide" evidence="12">
    <location>
        <begin position="1"/>
        <end position="22"/>
    </location>
</feature>
<evidence type="ECO:0000256" key="8">
    <source>
        <dbReference type="ARBA" id="ARBA00023136"/>
    </source>
</evidence>
<dbReference type="InterPro" id="IPR011250">
    <property type="entry name" value="OMP/PagP_B-barrel"/>
</dbReference>
<keyword evidence="5 12" id="KW-0732">Signal</keyword>
<dbReference type="Pfam" id="PF00691">
    <property type="entry name" value="OmpA"/>
    <property type="match status" value="1"/>
</dbReference>
<dbReference type="InterPro" id="IPR036737">
    <property type="entry name" value="OmpA-like_sf"/>
</dbReference>
<dbReference type="Gene3D" id="3.30.1330.60">
    <property type="entry name" value="OmpA-like domain"/>
    <property type="match status" value="1"/>
</dbReference>
<feature type="compositionally biased region" description="Pro residues" evidence="11">
    <location>
        <begin position="182"/>
        <end position="193"/>
    </location>
</feature>
<dbReference type="InterPro" id="IPR006665">
    <property type="entry name" value="OmpA-like"/>
</dbReference>
<dbReference type="GO" id="GO:0009279">
    <property type="term" value="C:cell outer membrane"/>
    <property type="evidence" value="ECO:0007669"/>
    <property type="project" value="UniProtKB-SubCell"/>
</dbReference>
<dbReference type="EMBL" id="JAFKCV010000018">
    <property type="protein sequence ID" value="MBN7827430.1"/>
    <property type="molecule type" value="Genomic_DNA"/>
</dbReference>
<dbReference type="PANTHER" id="PTHR30329:SF21">
    <property type="entry name" value="LIPOPROTEIN YIAD-RELATED"/>
    <property type="match status" value="1"/>
</dbReference>
<evidence type="ECO:0000256" key="3">
    <source>
        <dbReference type="ARBA" id="ARBA00022452"/>
    </source>
</evidence>
<dbReference type="RefSeq" id="WP_206575542.1">
    <property type="nucleotide sequence ID" value="NZ_JAFKCV010000018.1"/>
</dbReference>
<evidence type="ECO:0000256" key="11">
    <source>
        <dbReference type="SAM" id="MobiDB-lite"/>
    </source>
</evidence>
<dbReference type="PRINTS" id="PR01021">
    <property type="entry name" value="OMPADOMAIN"/>
</dbReference>
<dbReference type="SUPFAM" id="SSF103088">
    <property type="entry name" value="OmpA-like"/>
    <property type="match status" value="1"/>
</dbReference>
<keyword evidence="4" id="KW-0812">Transmembrane</keyword>
<feature type="domain" description="OmpA-like" evidence="13">
    <location>
        <begin position="226"/>
        <end position="344"/>
    </location>
</feature>
<evidence type="ECO:0000256" key="9">
    <source>
        <dbReference type="ARBA" id="ARBA00023237"/>
    </source>
</evidence>
<evidence type="ECO:0000256" key="2">
    <source>
        <dbReference type="ARBA" id="ARBA00022448"/>
    </source>
</evidence>
<protein>
    <submittedName>
        <fullName evidence="14">OmpA family protein</fullName>
    </submittedName>
</protein>
<evidence type="ECO:0000256" key="6">
    <source>
        <dbReference type="ARBA" id="ARBA00023065"/>
    </source>
</evidence>
<keyword evidence="15" id="KW-1185">Reference proteome</keyword>
<evidence type="ECO:0000256" key="1">
    <source>
        <dbReference type="ARBA" id="ARBA00004571"/>
    </source>
</evidence>
<evidence type="ECO:0000313" key="14">
    <source>
        <dbReference type="EMBL" id="MBN7827430.1"/>
    </source>
</evidence>
<reference evidence="14" key="1">
    <citation type="submission" date="2021-03" db="EMBL/GenBank/DDBJ databases">
        <title>novel species isolated from a fishpond in China.</title>
        <authorList>
            <person name="Lu H."/>
            <person name="Cai Z."/>
        </authorList>
    </citation>
    <scope>NUCLEOTIDE SEQUENCE</scope>
    <source>
        <strain evidence="14">JCM 30855</strain>
    </source>
</reference>
<evidence type="ECO:0000256" key="10">
    <source>
        <dbReference type="PROSITE-ProRule" id="PRU00473"/>
    </source>
</evidence>
<dbReference type="InterPro" id="IPR050330">
    <property type="entry name" value="Bact_OuterMem_StrucFunc"/>
</dbReference>
<dbReference type="AlphaFoldDB" id="A0A939IQY9"/>
<name>A0A939IQY9_9ALTE</name>
<evidence type="ECO:0000256" key="12">
    <source>
        <dbReference type="SAM" id="SignalP"/>
    </source>
</evidence>
<keyword evidence="7" id="KW-0626">Porin</keyword>
<evidence type="ECO:0000256" key="7">
    <source>
        <dbReference type="ARBA" id="ARBA00023114"/>
    </source>
</evidence>
<dbReference type="GO" id="GO:0046930">
    <property type="term" value="C:pore complex"/>
    <property type="evidence" value="ECO:0007669"/>
    <property type="project" value="UniProtKB-KW"/>
</dbReference>
<keyword evidence="3" id="KW-1134">Transmembrane beta strand</keyword>
<keyword evidence="6" id="KW-0406">Ion transport</keyword>
<gene>
    <name evidence="14" type="ORF">J0A66_19530</name>
</gene>
<dbReference type="Gene3D" id="2.40.160.20">
    <property type="match status" value="1"/>
</dbReference>
<comment type="caution">
    <text evidence="14">The sequence shown here is derived from an EMBL/GenBank/DDBJ whole genome shotgun (WGS) entry which is preliminary data.</text>
</comment>
<keyword evidence="9" id="KW-0998">Cell outer membrane</keyword>
<feature type="region of interest" description="Disordered" evidence="11">
    <location>
        <begin position="174"/>
        <end position="220"/>
    </location>
</feature>
<dbReference type="PROSITE" id="PS51123">
    <property type="entry name" value="OMPA_2"/>
    <property type="match status" value="1"/>
</dbReference>
<sequence>MKKTLLTSFMTASLLSSFTVTAAPPDYEGWAAGFAEWYNADNDKPEPLGGLEDGEGFGLELGIRLTPSWGTRLEWSHLNIDSQAGFDDESGDRLGIDALYFFDQKATYLFAGVKHESLDENYKLVNLGIGRHWTLNDRWKLVSELAAYHDFGEDFTDYGIKLGLAYRFGATSPAPIADTRPQPMPAAPQPTPEPTDSDGDGVMDDQDRCANTPPEDKVDANGCSIFTQERVQQQMDILFANDSYEIRNPDSSELRAFADFMKRFPNTEAVIEGHTSTVGDTAYNQQLSEKRANAVKELLVSQFGLSADRLSTIGYGELRPLDPANTAEAHRRNRRIEAVVSAIKEVKVTK</sequence>